<dbReference type="SUPFAM" id="SSF51101">
    <property type="entry name" value="Mannose-binding lectins"/>
    <property type="match status" value="1"/>
</dbReference>
<reference evidence="2" key="1">
    <citation type="submission" date="2021-02" db="EMBL/GenBank/DDBJ databases">
        <authorList>
            <person name="Nowell W R."/>
        </authorList>
    </citation>
    <scope>NUCLEOTIDE SEQUENCE</scope>
</reference>
<evidence type="ECO:0000259" key="1">
    <source>
        <dbReference type="PROSITE" id="PS51752"/>
    </source>
</evidence>
<dbReference type="Pfam" id="PF01419">
    <property type="entry name" value="Jacalin"/>
    <property type="match status" value="1"/>
</dbReference>
<feature type="domain" description="Jacalin-type lectin" evidence="1">
    <location>
        <begin position="1"/>
        <end position="109"/>
    </location>
</feature>
<dbReference type="Gene3D" id="2.60.120.260">
    <property type="entry name" value="Galactose-binding domain-like"/>
    <property type="match status" value="1"/>
</dbReference>
<name>A0A819T1I4_9BILA</name>
<comment type="caution">
    <text evidence="2">The sequence shown here is derived from an EMBL/GenBank/DDBJ whole genome shotgun (WGS) entry which is preliminary data.</text>
</comment>
<dbReference type="InterPro" id="IPR001229">
    <property type="entry name" value="Jacalin-like_lectin_dom"/>
</dbReference>
<accession>A0A819T1I4</accession>
<organism evidence="2 3">
    <name type="scientific">Adineta steineri</name>
    <dbReference type="NCBI Taxonomy" id="433720"/>
    <lineage>
        <taxon>Eukaryota</taxon>
        <taxon>Metazoa</taxon>
        <taxon>Spiralia</taxon>
        <taxon>Gnathifera</taxon>
        <taxon>Rotifera</taxon>
        <taxon>Eurotatoria</taxon>
        <taxon>Bdelloidea</taxon>
        <taxon>Adinetida</taxon>
        <taxon>Adinetidae</taxon>
        <taxon>Adineta</taxon>
    </lineage>
</organism>
<protein>
    <recommendedName>
        <fullName evidence="1">Jacalin-type lectin domain-containing protein</fullName>
    </recommendedName>
</protein>
<dbReference type="PROSITE" id="PS51752">
    <property type="entry name" value="JACALIN_LECTIN"/>
    <property type="match status" value="1"/>
</dbReference>
<evidence type="ECO:0000313" key="2">
    <source>
        <dbReference type="EMBL" id="CAF4070229.1"/>
    </source>
</evidence>
<gene>
    <name evidence="2" type="ORF">OKA104_LOCUS33927</name>
</gene>
<dbReference type="EMBL" id="CAJOAY010004445">
    <property type="protein sequence ID" value="CAF4070229.1"/>
    <property type="molecule type" value="Genomic_DNA"/>
</dbReference>
<evidence type="ECO:0000313" key="3">
    <source>
        <dbReference type="Proteomes" id="UP000663881"/>
    </source>
</evidence>
<dbReference type="Proteomes" id="UP000663881">
    <property type="component" value="Unassembled WGS sequence"/>
</dbReference>
<dbReference type="AlphaFoldDB" id="A0A819T1I4"/>
<dbReference type="Gene3D" id="2.100.10.30">
    <property type="entry name" value="Jacalin-like lectin domain"/>
    <property type="match status" value="1"/>
</dbReference>
<sequence>SISITYGAPDETTPVVCRDGVTGGTQSGSAGCGSFTLGSDEKIIKVIGRYGTAVDALQFVTNKGRTIPDLKCGGTGGGDFIEKKDGYYLSYISGTTAERLYSIQFYWAPFPVNNNTLKDGDETDVDCGGSSGNKCAVGKTCKVNTDCDNVLCTSGVCQSPSCSDGLKNGGEADVDCGGPCSTRCDNGKTCSSTTDCVSKVCSGSQCQAPMNHDNVMNGDETDVDCGGSSGNKCAVGKTCKVNTDCDNVLCTGGFCSILGMNLVVNGDAETGDCSNKLPYDKQPTGWKYTGLPIQVAYAADWDLSATTPGPSDRGQCYFTGYYKASNSMSQTININDATTLSLIDSGKVSANLSGWLGGYLGQDDNAKVTLNFNNQDGTKIGSAITIGPVLSSDRKSITGLVARQSAGKVPAGTRSMNVLVDFTLTYGDNDGCVDNIAVVLSSG</sequence>
<proteinExistence type="predicted"/>
<feature type="non-terminal residue" evidence="2">
    <location>
        <position position="1"/>
    </location>
</feature>
<dbReference type="InterPro" id="IPR036404">
    <property type="entry name" value="Jacalin-like_lectin_dom_sf"/>
</dbReference>